<dbReference type="SUPFAM" id="SSF48498">
    <property type="entry name" value="Tetracyclin repressor-like, C-terminal domain"/>
    <property type="match status" value="1"/>
</dbReference>
<dbReference type="InterPro" id="IPR009057">
    <property type="entry name" value="Homeodomain-like_sf"/>
</dbReference>
<dbReference type="InterPro" id="IPR050624">
    <property type="entry name" value="HTH-type_Tx_Regulator"/>
</dbReference>
<dbReference type="PRINTS" id="PR00455">
    <property type="entry name" value="HTHTETR"/>
</dbReference>
<evidence type="ECO:0000256" key="2">
    <source>
        <dbReference type="PROSITE-ProRule" id="PRU00335"/>
    </source>
</evidence>
<accession>A0A9D8KF65</accession>
<dbReference type="GO" id="GO:0003677">
    <property type="term" value="F:DNA binding"/>
    <property type="evidence" value="ECO:0007669"/>
    <property type="project" value="UniProtKB-UniRule"/>
</dbReference>
<dbReference type="PANTHER" id="PTHR43479">
    <property type="entry name" value="ACREF/ENVCD OPERON REPRESSOR-RELATED"/>
    <property type="match status" value="1"/>
</dbReference>
<name>A0A9D8KF65_9DELT</name>
<dbReference type="AlphaFoldDB" id="A0A9D8KF65"/>
<feature type="DNA-binding region" description="H-T-H motif" evidence="2">
    <location>
        <begin position="27"/>
        <end position="46"/>
    </location>
</feature>
<dbReference type="InterPro" id="IPR001647">
    <property type="entry name" value="HTH_TetR"/>
</dbReference>
<keyword evidence="1 2" id="KW-0238">DNA-binding</keyword>
<dbReference type="InterPro" id="IPR013570">
    <property type="entry name" value="Tscrpt_reg_YsiA_C"/>
</dbReference>
<protein>
    <submittedName>
        <fullName evidence="4">TetR/AcrR family transcriptional regulator</fullName>
    </submittedName>
</protein>
<dbReference type="Proteomes" id="UP000809273">
    <property type="component" value="Unassembled WGS sequence"/>
</dbReference>
<evidence type="ECO:0000313" key="5">
    <source>
        <dbReference type="Proteomes" id="UP000809273"/>
    </source>
</evidence>
<evidence type="ECO:0000259" key="3">
    <source>
        <dbReference type="PROSITE" id="PS50977"/>
    </source>
</evidence>
<proteinExistence type="predicted"/>
<dbReference type="PROSITE" id="PS50977">
    <property type="entry name" value="HTH_TETR_2"/>
    <property type="match status" value="1"/>
</dbReference>
<dbReference type="Pfam" id="PF08359">
    <property type="entry name" value="TetR_C_4"/>
    <property type="match status" value="1"/>
</dbReference>
<sequence>MKNQDKHSKIIKAAIKVFAKNGFYNSRVSEIAKEAQVADGTVYLYFKNKDDILISLFEEEMDKIIKNMKESIEKEANPIDKIRRFALIHLSMVRDNRNLAEVIQVELRQSSKFMREYKNRKFIEYLNIISRIIREGKEEGYFGDDVMPGLVKRSFFGALDELSTMFLFAPKSKYSIDIAAEQVADFFLSGIIQKGKEDFIKGKEAKESAR</sequence>
<dbReference type="Gene3D" id="1.10.357.10">
    <property type="entry name" value="Tetracycline Repressor, domain 2"/>
    <property type="match status" value="1"/>
</dbReference>
<dbReference type="PANTHER" id="PTHR43479:SF11">
    <property type="entry name" value="ACREF_ENVCD OPERON REPRESSOR-RELATED"/>
    <property type="match status" value="1"/>
</dbReference>
<feature type="domain" description="HTH tetR-type" evidence="3">
    <location>
        <begin position="4"/>
        <end position="64"/>
    </location>
</feature>
<dbReference type="SUPFAM" id="SSF46689">
    <property type="entry name" value="Homeodomain-like"/>
    <property type="match status" value="1"/>
</dbReference>
<evidence type="ECO:0000313" key="4">
    <source>
        <dbReference type="EMBL" id="MBN1572952.1"/>
    </source>
</evidence>
<dbReference type="Pfam" id="PF00440">
    <property type="entry name" value="TetR_N"/>
    <property type="match status" value="1"/>
</dbReference>
<comment type="caution">
    <text evidence="4">The sequence shown here is derived from an EMBL/GenBank/DDBJ whole genome shotgun (WGS) entry which is preliminary data.</text>
</comment>
<gene>
    <name evidence="4" type="ORF">JW984_07135</name>
</gene>
<dbReference type="Gene3D" id="1.10.10.60">
    <property type="entry name" value="Homeodomain-like"/>
    <property type="match status" value="1"/>
</dbReference>
<reference evidence="4" key="2">
    <citation type="submission" date="2021-01" db="EMBL/GenBank/DDBJ databases">
        <authorList>
            <person name="Hahn C.R."/>
            <person name="Youssef N.H."/>
            <person name="Elshahed M."/>
        </authorList>
    </citation>
    <scope>NUCLEOTIDE SEQUENCE</scope>
    <source>
        <strain evidence="4">Zod_Metabat.24</strain>
    </source>
</reference>
<dbReference type="EMBL" id="JAFGIX010000032">
    <property type="protein sequence ID" value="MBN1572952.1"/>
    <property type="molecule type" value="Genomic_DNA"/>
</dbReference>
<organism evidence="4 5">
    <name type="scientific">Candidatus Zymogenus saltonus</name>
    <dbReference type="NCBI Taxonomy" id="2844893"/>
    <lineage>
        <taxon>Bacteria</taxon>
        <taxon>Deltaproteobacteria</taxon>
        <taxon>Candidatus Zymogenia</taxon>
        <taxon>Candidatus Zymogeniales</taxon>
        <taxon>Candidatus Zymogenaceae</taxon>
        <taxon>Candidatus Zymogenus</taxon>
    </lineage>
</organism>
<reference evidence="4" key="1">
    <citation type="journal article" date="2021" name="Environ. Microbiol.">
        <title>Genomic characterization of three novel Desulfobacterota classes expand the metabolic and phylogenetic diversity of the phylum.</title>
        <authorList>
            <person name="Murphy C.L."/>
            <person name="Biggerstaff J."/>
            <person name="Eichhorn A."/>
            <person name="Ewing E."/>
            <person name="Shahan R."/>
            <person name="Soriano D."/>
            <person name="Stewart S."/>
            <person name="VanMol K."/>
            <person name="Walker R."/>
            <person name="Walters P."/>
            <person name="Elshahed M.S."/>
            <person name="Youssef N.H."/>
        </authorList>
    </citation>
    <scope>NUCLEOTIDE SEQUENCE</scope>
    <source>
        <strain evidence="4">Zod_Metabat.24</strain>
    </source>
</reference>
<dbReference type="InterPro" id="IPR036271">
    <property type="entry name" value="Tet_transcr_reg_TetR-rel_C_sf"/>
</dbReference>
<evidence type="ECO:0000256" key="1">
    <source>
        <dbReference type="ARBA" id="ARBA00023125"/>
    </source>
</evidence>